<evidence type="ECO:0000259" key="1">
    <source>
        <dbReference type="Pfam" id="PF15919"/>
    </source>
</evidence>
<gene>
    <name evidence="2" type="ORF">IQ236_10845</name>
</gene>
<feature type="domain" description="HicB-like antitoxin of toxin-antitoxin system" evidence="1">
    <location>
        <begin position="5"/>
        <end position="58"/>
    </location>
</feature>
<sequence>MRQVLLYTDEDGYWIAECPSLKGCISQGETKAIALQNIKEAINGYIKALEEDNLPIPEEKFDALLVVL</sequence>
<proteinExistence type="predicted"/>
<dbReference type="InterPro" id="IPR031807">
    <property type="entry name" value="HicB-like"/>
</dbReference>
<keyword evidence="3" id="KW-1185">Reference proteome</keyword>
<dbReference type="InterPro" id="IPR051404">
    <property type="entry name" value="TA_system_antitoxin"/>
</dbReference>
<dbReference type="PANTHER" id="PTHR34504">
    <property type="entry name" value="ANTITOXIN HICB"/>
    <property type="match status" value="1"/>
</dbReference>
<evidence type="ECO:0000313" key="3">
    <source>
        <dbReference type="Proteomes" id="UP000640725"/>
    </source>
</evidence>
<dbReference type="RefSeq" id="WP_193869263.1">
    <property type="nucleotide sequence ID" value="NZ_JADEWU010000019.1"/>
</dbReference>
<accession>A0ABR9UB88</accession>
<evidence type="ECO:0000313" key="2">
    <source>
        <dbReference type="EMBL" id="MBE9143723.1"/>
    </source>
</evidence>
<name>A0ABR9UB88_9CYAN</name>
<reference evidence="2 3" key="1">
    <citation type="submission" date="2020-10" db="EMBL/GenBank/DDBJ databases">
        <authorList>
            <person name="Castelo-Branco R."/>
            <person name="Eusebio N."/>
            <person name="Adriana R."/>
            <person name="Vieira A."/>
            <person name="Brugerolle De Fraissinette N."/>
            <person name="Rezende De Castro R."/>
            <person name="Schneider M.P."/>
            <person name="Vasconcelos V."/>
            <person name="Leao P.N."/>
        </authorList>
    </citation>
    <scope>NUCLEOTIDE SEQUENCE [LARGE SCALE GENOMIC DNA]</scope>
    <source>
        <strain evidence="2 3">LEGE 06226</strain>
    </source>
</reference>
<dbReference type="EMBL" id="JADEWU010000019">
    <property type="protein sequence ID" value="MBE9143723.1"/>
    <property type="molecule type" value="Genomic_DNA"/>
</dbReference>
<organism evidence="2 3">
    <name type="scientific">Planktothrix mougeotii LEGE 06226</name>
    <dbReference type="NCBI Taxonomy" id="1828728"/>
    <lineage>
        <taxon>Bacteria</taxon>
        <taxon>Bacillati</taxon>
        <taxon>Cyanobacteriota</taxon>
        <taxon>Cyanophyceae</taxon>
        <taxon>Oscillatoriophycideae</taxon>
        <taxon>Oscillatoriales</taxon>
        <taxon>Microcoleaceae</taxon>
        <taxon>Planktothrix</taxon>
    </lineage>
</organism>
<dbReference type="InterPro" id="IPR035069">
    <property type="entry name" value="TTHA1013/TTHA0281-like"/>
</dbReference>
<protein>
    <submittedName>
        <fullName evidence="2">Type II toxin-antitoxin system HicB family antitoxin</fullName>
    </submittedName>
</protein>
<dbReference type="SUPFAM" id="SSF143100">
    <property type="entry name" value="TTHA1013/TTHA0281-like"/>
    <property type="match status" value="1"/>
</dbReference>
<comment type="caution">
    <text evidence="2">The sequence shown here is derived from an EMBL/GenBank/DDBJ whole genome shotgun (WGS) entry which is preliminary data.</text>
</comment>
<dbReference type="Pfam" id="PF15919">
    <property type="entry name" value="HicB_lk_antitox"/>
    <property type="match status" value="1"/>
</dbReference>
<dbReference type="Gene3D" id="3.30.160.250">
    <property type="match status" value="1"/>
</dbReference>
<dbReference type="Proteomes" id="UP000640725">
    <property type="component" value="Unassembled WGS sequence"/>
</dbReference>
<dbReference type="PANTHER" id="PTHR34504:SF2">
    <property type="entry name" value="UPF0150 PROTEIN SSL0259"/>
    <property type="match status" value="1"/>
</dbReference>